<dbReference type="Gene3D" id="2.100.10.30">
    <property type="entry name" value="Jacalin-like lectin domain"/>
    <property type="match status" value="1"/>
</dbReference>
<dbReference type="EMBL" id="JBBWWQ010000005">
    <property type="protein sequence ID" value="KAK8947201.1"/>
    <property type="molecule type" value="Genomic_DNA"/>
</dbReference>
<dbReference type="AlphaFoldDB" id="A0AAP0BST3"/>
<evidence type="ECO:0000313" key="3">
    <source>
        <dbReference type="EMBL" id="KAK8947201.1"/>
    </source>
</evidence>
<dbReference type="InterPro" id="IPR008979">
    <property type="entry name" value="Galactose-bd-like_sf"/>
</dbReference>
<reference evidence="3 4" key="1">
    <citation type="journal article" date="2022" name="Nat. Plants">
        <title>Genomes of leafy and leafless Platanthera orchids illuminate the evolution of mycoheterotrophy.</title>
        <authorList>
            <person name="Li M.H."/>
            <person name="Liu K.W."/>
            <person name="Li Z."/>
            <person name="Lu H.C."/>
            <person name="Ye Q.L."/>
            <person name="Zhang D."/>
            <person name="Wang J.Y."/>
            <person name="Li Y.F."/>
            <person name="Zhong Z.M."/>
            <person name="Liu X."/>
            <person name="Yu X."/>
            <person name="Liu D.K."/>
            <person name="Tu X.D."/>
            <person name="Liu B."/>
            <person name="Hao Y."/>
            <person name="Liao X.Y."/>
            <person name="Jiang Y.T."/>
            <person name="Sun W.H."/>
            <person name="Chen J."/>
            <person name="Chen Y.Q."/>
            <person name="Ai Y."/>
            <person name="Zhai J.W."/>
            <person name="Wu S.S."/>
            <person name="Zhou Z."/>
            <person name="Hsiao Y.Y."/>
            <person name="Wu W.L."/>
            <person name="Chen Y.Y."/>
            <person name="Lin Y.F."/>
            <person name="Hsu J.L."/>
            <person name="Li C.Y."/>
            <person name="Wang Z.W."/>
            <person name="Zhao X."/>
            <person name="Zhong W.Y."/>
            <person name="Ma X.K."/>
            <person name="Ma L."/>
            <person name="Huang J."/>
            <person name="Chen G.Z."/>
            <person name="Huang M.Z."/>
            <person name="Huang L."/>
            <person name="Peng D.H."/>
            <person name="Luo Y.B."/>
            <person name="Zou S.Q."/>
            <person name="Chen S.P."/>
            <person name="Lan S."/>
            <person name="Tsai W.C."/>
            <person name="Van de Peer Y."/>
            <person name="Liu Z.J."/>
        </authorList>
    </citation>
    <scope>NUCLEOTIDE SEQUENCE [LARGE SCALE GENOMIC DNA]</scope>
    <source>
        <strain evidence="3">Lor287</strain>
    </source>
</reference>
<proteinExistence type="predicted"/>
<keyword evidence="1" id="KW-0378">Hydrolase</keyword>
<dbReference type="SUPFAM" id="SSF49785">
    <property type="entry name" value="Galactose-binding domain-like"/>
    <property type="match status" value="1"/>
</dbReference>
<name>A0AAP0BST3_9ASPA</name>
<feature type="domain" description="CBM-cenC" evidence="2">
    <location>
        <begin position="73"/>
        <end position="172"/>
    </location>
</feature>
<sequence>MEVISVGPWGFEEGTPFSHPINNGRIRKLVILHEGGLKSITVKQETTDTPYSKKVQSFNHQPSSVLIPQIEPANIIKTSDFSQGIGAYWTKRGDGCNLEVVSCSAADGFNRKHYVIVSKRRQTWNGMHQDITKEVCIDCIYEIVAYVSLMGGNGQEFEMNTTLEMEKMDGGIYYIHAGRYGYIDFV</sequence>
<evidence type="ECO:0000259" key="2">
    <source>
        <dbReference type="Pfam" id="PF02018"/>
    </source>
</evidence>
<organism evidence="3 4">
    <name type="scientific">Platanthera zijinensis</name>
    <dbReference type="NCBI Taxonomy" id="2320716"/>
    <lineage>
        <taxon>Eukaryota</taxon>
        <taxon>Viridiplantae</taxon>
        <taxon>Streptophyta</taxon>
        <taxon>Embryophyta</taxon>
        <taxon>Tracheophyta</taxon>
        <taxon>Spermatophyta</taxon>
        <taxon>Magnoliopsida</taxon>
        <taxon>Liliopsida</taxon>
        <taxon>Asparagales</taxon>
        <taxon>Orchidaceae</taxon>
        <taxon>Orchidoideae</taxon>
        <taxon>Orchideae</taxon>
        <taxon>Orchidinae</taxon>
        <taxon>Platanthera</taxon>
    </lineage>
</organism>
<comment type="caution">
    <text evidence="3">The sequence shown here is derived from an EMBL/GenBank/DDBJ whole genome shotgun (WGS) entry which is preliminary data.</text>
</comment>
<dbReference type="InterPro" id="IPR003305">
    <property type="entry name" value="CenC_carb-bd"/>
</dbReference>
<dbReference type="Gene3D" id="2.60.120.260">
    <property type="entry name" value="Galactose-binding domain-like"/>
    <property type="match status" value="1"/>
</dbReference>
<dbReference type="Pfam" id="PF02018">
    <property type="entry name" value="CBM_4_9"/>
    <property type="match status" value="1"/>
</dbReference>
<dbReference type="GO" id="GO:0016798">
    <property type="term" value="F:hydrolase activity, acting on glycosyl bonds"/>
    <property type="evidence" value="ECO:0007669"/>
    <property type="project" value="InterPro"/>
</dbReference>
<dbReference type="Proteomes" id="UP001418222">
    <property type="component" value="Unassembled WGS sequence"/>
</dbReference>
<accession>A0AAP0BST3</accession>
<keyword evidence="4" id="KW-1185">Reference proteome</keyword>
<protein>
    <recommendedName>
        <fullName evidence="2">CBM-cenC domain-containing protein</fullName>
    </recommendedName>
</protein>
<evidence type="ECO:0000313" key="4">
    <source>
        <dbReference type="Proteomes" id="UP001418222"/>
    </source>
</evidence>
<dbReference type="InterPro" id="IPR036404">
    <property type="entry name" value="Jacalin-like_lectin_dom_sf"/>
</dbReference>
<evidence type="ECO:0000256" key="1">
    <source>
        <dbReference type="ARBA" id="ARBA00022801"/>
    </source>
</evidence>
<gene>
    <name evidence="3" type="ORF">KSP39_PZI006445</name>
</gene>